<gene>
    <name evidence="9" type="ORF">NTEN_LOCUS18010</name>
</gene>
<dbReference type="InterPro" id="IPR039537">
    <property type="entry name" value="Retrotran_Ty1/copia-like"/>
</dbReference>
<evidence type="ECO:0000256" key="4">
    <source>
        <dbReference type="ARBA" id="ARBA00022801"/>
    </source>
</evidence>
<dbReference type="Pfam" id="PF07727">
    <property type="entry name" value="RVT_2"/>
    <property type="match status" value="1"/>
</dbReference>
<dbReference type="InterPro" id="IPR036397">
    <property type="entry name" value="RNaseH_sf"/>
</dbReference>
<dbReference type="InterPro" id="IPR001584">
    <property type="entry name" value="Integrase_cat-core"/>
</dbReference>
<evidence type="ECO:0000313" key="9">
    <source>
        <dbReference type="EMBL" id="CAB0013399.1"/>
    </source>
</evidence>
<feature type="compositionally biased region" description="Acidic residues" evidence="6">
    <location>
        <begin position="627"/>
        <end position="637"/>
    </location>
</feature>
<dbReference type="PROSITE" id="PS50994">
    <property type="entry name" value="INTEGRASE"/>
    <property type="match status" value="1"/>
</dbReference>
<name>A0A6H5HA58_9HEMI</name>
<evidence type="ECO:0000313" key="10">
    <source>
        <dbReference type="Proteomes" id="UP000479000"/>
    </source>
</evidence>
<proteinExistence type="predicted"/>
<dbReference type="Gene3D" id="3.30.420.10">
    <property type="entry name" value="Ribonuclease H-like superfamily/Ribonuclease H"/>
    <property type="match status" value="1"/>
</dbReference>
<keyword evidence="10" id="KW-1185">Reference proteome</keyword>
<evidence type="ECO:0000256" key="5">
    <source>
        <dbReference type="PROSITE-ProRule" id="PRU00047"/>
    </source>
</evidence>
<dbReference type="GO" id="GO:0008270">
    <property type="term" value="F:zinc ion binding"/>
    <property type="evidence" value="ECO:0007669"/>
    <property type="project" value="UniProtKB-KW"/>
</dbReference>
<dbReference type="InterPro" id="IPR057670">
    <property type="entry name" value="SH3_retrovirus"/>
</dbReference>
<feature type="region of interest" description="Disordered" evidence="6">
    <location>
        <begin position="601"/>
        <end position="667"/>
    </location>
</feature>
<dbReference type="SUPFAM" id="SSF56672">
    <property type="entry name" value="DNA/RNA polymerases"/>
    <property type="match status" value="1"/>
</dbReference>
<evidence type="ECO:0000259" key="7">
    <source>
        <dbReference type="PROSITE" id="PS50158"/>
    </source>
</evidence>
<feature type="compositionally biased region" description="Basic and acidic residues" evidence="6">
    <location>
        <begin position="612"/>
        <end position="625"/>
    </location>
</feature>
<keyword evidence="2" id="KW-0479">Metal-binding</keyword>
<dbReference type="CDD" id="cd09272">
    <property type="entry name" value="RNase_HI_RT_Ty1"/>
    <property type="match status" value="1"/>
</dbReference>
<organism evidence="9 10">
    <name type="scientific">Nesidiocoris tenuis</name>
    <dbReference type="NCBI Taxonomy" id="355587"/>
    <lineage>
        <taxon>Eukaryota</taxon>
        <taxon>Metazoa</taxon>
        <taxon>Ecdysozoa</taxon>
        <taxon>Arthropoda</taxon>
        <taxon>Hexapoda</taxon>
        <taxon>Insecta</taxon>
        <taxon>Pterygota</taxon>
        <taxon>Neoptera</taxon>
        <taxon>Paraneoptera</taxon>
        <taxon>Hemiptera</taxon>
        <taxon>Heteroptera</taxon>
        <taxon>Panheteroptera</taxon>
        <taxon>Cimicomorpha</taxon>
        <taxon>Miridae</taxon>
        <taxon>Dicyphina</taxon>
        <taxon>Nesidiocoris</taxon>
    </lineage>
</organism>
<sequence length="1098" mass="125156">MEALKKVFVRNSSMSKLNLWRKLIALKFDVDGRLEDHFLAFDSIIRDLCDQGTKFDEPDKVCHLLLSLPQQYESVITALETVSDVKLDFVKSRLLDEELKIASKQPYNGDKEEVVFKASNSGCYLCGNKSHYKAQCPRNNSRGSRGRRGQTTRRRYFRRSSEQAHQSEEISLVALNCPQPEMRFESNNIFLVDSGASVHLFKSELEPWMTSVVTMDKEVAIQIANGQKMAASRRGKLRALCQGRYITIEGLIVPGLRHNLLSVSKMTQKGLTVTIDEKLMWIRGRNFELSCVFMNGLYVLEVSDFSSPCACSVSSPSQNNLWHQRMGHPGKDALRQLNLPYSDDLCQPCIEGKTTRQPFRSQVKTSRDVGDRVCIDICGPINPPTFDGCRYILVMLDEASHFVVVRLLKTKDEAEGKIRNYVSETERQLGIHIKKLRLDNAGEFKSNSFQKYARERGMVLEYSMAHSSQMNGAVERMNRQLLNMIRVKISDSNIPKKLWGEALKSSVYELNRTPTSTLKRGETPSSIWHGRNDITKLRVFGCRVWYSALPRKSKLDPRASQAVMVGYCGGGYRLWLPLEEKLIRSRDVVFDELQMYYKSSKIPEDDTPSAGDQEKKVHQNLKGETENLTDESSDEEIVDTRKRLRRDFGSAEGDAEDENRRKRPRRDVRLPSHLDEYELYNVYCMLSCEKDPESYREAVKDPDWSRAIENEMQSHEKLGTWSSVDNCKNAVPIQTRWVFRTKSDGTKKARLVARGFQEPEEAGGELVYAPVCRLQTVRLLVSFAVQNKWPLRQFDVPTAFLNGYLDHDVYIYPPEGYRGTSPILKLNRALYGLRKAPKCWNDRFDSVMKRIHFRRSGHDACLYVGDNVFLALHVDDAILTGNPKKIGSVMELLSAEFSIKSSEAVSSFLGMKFEQDEGGSIRVTQPEIIAKMAREFRMEFCRSVATPMEIGFTREEAPIDIEVPYRKLVCSLMYVSITTRPDICFAVSYLARYLDKPTSQLWKAAKRILRYLIHTRDFGLHFTKGSGGLVGYSDSDWGSDRDTRKSVSGFIAFHHGNPISWYSRKQSCIALSTMEAEYVASGSAAQELIALVGIVNDF</sequence>
<evidence type="ECO:0000256" key="6">
    <source>
        <dbReference type="SAM" id="MobiDB-lite"/>
    </source>
</evidence>
<keyword evidence="3" id="KW-0064">Aspartyl protease</keyword>
<evidence type="ECO:0000256" key="3">
    <source>
        <dbReference type="ARBA" id="ARBA00022750"/>
    </source>
</evidence>
<dbReference type="SUPFAM" id="SSF53098">
    <property type="entry name" value="Ribonuclease H-like"/>
    <property type="match status" value="1"/>
</dbReference>
<accession>A0A6H5HA58</accession>
<dbReference type="Pfam" id="PF14223">
    <property type="entry name" value="Retrotran_gag_2"/>
    <property type="match status" value="1"/>
</dbReference>
<protein>
    <recommendedName>
        <fullName evidence="11">Endonuclease</fullName>
    </recommendedName>
</protein>
<evidence type="ECO:0000256" key="1">
    <source>
        <dbReference type="ARBA" id="ARBA00022670"/>
    </source>
</evidence>
<dbReference type="GO" id="GO:0015074">
    <property type="term" value="P:DNA integration"/>
    <property type="evidence" value="ECO:0007669"/>
    <property type="project" value="InterPro"/>
</dbReference>
<dbReference type="InterPro" id="IPR025724">
    <property type="entry name" value="GAG-pre-integrase_dom"/>
</dbReference>
<dbReference type="InterPro" id="IPR001878">
    <property type="entry name" value="Znf_CCHC"/>
</dbReference>
<dbReference type="PANTHER" id="PTHR42648">
    <property type="entry name" value="TRANSPOSASE, PUTATIVE-RELATED"/>
    <property type="match status" value="1"/>
</dbReference>
<dbReference type="InterPro" id="IPR043502">
    <property type="entry name" value="DNA/RNA_pol_sf"/>
</dbReference>
<keyword evidence="5" id="KW-0863">Zinc-finger</keyword>
<feature type="domain" description="CCHC-type" evidence="7">
    <location>
        <begin position="123"/>
        <end position="138"/>
    </location>
</feature>
<keyword evidence="5" id="KW-0862">Zinc</keyword>
<dbReference type="Pfam" id="PF13976">
    <property type="entry name" value="gag_pre-integrs"/>
    <property type="match status" value="1"/>
</dbReference>
<dbReference type="Pfam" id="PF22936">
    <property type="entry name" value="Pol_BBD"/>
    <property type="match status" value="1"/>
</dbReference>
<keyword evidence="4" id="KW-0378">Hydrolase</keyword>
<dbReference type="Proteomes" id="UP000479000">
    <property type="component" value="Unassembled WGS sequence"/>
</dbReference>
<dbReference type="AlphaFoldDB" id="A0A6H5HA58"/>
<dbReference type="GO" id="GO:0004190">
    <property type="term" value="F:aspartic-type endopeptidase activity"/>
    <property type="evidence" value="ECO:0007669"/>
    <property type="project" value="UniProtKB-KW"/>
</dbReference>
<dbReference type="OrthoDB" id="6775211at2759"/>
<dbReference type="PANTHER" id="PTHR42648:SF28">
    <property type="entry name" value="TRANSPOSON-ENCODED PROTEIN WITH RIBONUCLEASE H-LIKE AND RETROVIRUS ZINC FINGER-LIKE DOMAINS"/>
    <property type="match status" value="1"/>
</dbReference>
<dbReference type="InterPro" id="IPR013103">
    <property type="entry name" value="RVT_2"/>
</dbReference>
<dbReference type="GO" id="GO:0006508">
    <property type="term" value="P:proteolysis"/>
    <property type="evidence" value="ECO:0007669"/>
    <property type="project" value="UniProtKB-KW"/>
</dbReference>
<keyword evidence="1" id="KW-0645">Protease</keyword>
<dbReference type="EMBL" id="CADCXU010026601">
    <property type="protein sequence ID" value="CAB0013399.1"/>
    <property type="molecule type" value="Genomic_DNA"/>
</dbReference>
<feature type="non-terminal residue" evidence="9">
    <location>
        <position position="1098"/>
    </location>
</feature>
<dbReference type="InterPro" id="IPR012337">
    <property type="entry name" value="RNaseH-like_sf"/>
</dbReference>
<feature type="domain" description="Integrase catalytic" evidence="8">
    <location>
        <begin position="354"/>
        <end position="532"/>
    </location>
</feature>
<dbReference type="InterPro" id="IPR054722">
    <property type="entry name" value="PolX-like_BBD"/>
</dbReference>
<dbReference type="GO" id="GO:0042575">
    <property type="term" value="C:DNA polymerase complex"/>
    <property type="evidence" value="ECO:0007669"/>
    <property type="project" value="UniProtKB-ARBA"/>
</dbReference>
<evidence type="ECO:0008006" key="11">
    <source>
        <dbReference type="Google" id="ProtNLM"/>
    </source>
</evidence>
<dbReference type="Pfam" id="PF25597">
    <property type="entry name" value="SH3_retrovirus"/>
    <property type="match status" value="1"/>
</dbReference>
<dbReference type="GO" id="GO:0003676">
    <property type="term" value="F:nucleic acid binding"/>
    <property type="evidence" value="ECO:0007669"/>
    <property type="project" value="InterPro"/>
</dbReference>
<reference evidence="9 10" key="1">
    <citation type="submission" date="2020-02" db="EMBL/GenBank/DDBJ databases">
        <authorList>
            <person name="Ferguson B K."/>
        </authorList>
    </citation>
    <scope>NUCLEOTIDE SEQUENCE [LARGE SCALE GENOMIC DNA]</scope>
</reference>
<dbReference type="GO" id="GO:0071897">
    <property type="term" value="P:DNA biosynthetic process"/>
    <property type="evidence" value="ECO:0007669"/>
    <property type="project" value="UniProtKB-ARBA"/>
</dbReference>
<feature type="compositionally biased region" description="Basic and acidic residues" evidence="6">
    <location>
        <begin position="638"/>
        <end position="649"/>
    </location>
</feature>
<evidence type="ECO:0000256" key="2">
    <source>
        <dbReference type="ARBA" id="ARBA00022723"/>
    </source>
</evidence>
<dbReference type="PROSITE" id="PS50158">
    <property type="entry name" value="ZF_CCHC"/>
    <property type="match status" value="1"/>
</dbReference>
<evidence type="ECO:0000259" key="8">
    <source>
        <dbReference type="PROSITE" id="PS50994"/>
    </source>
</evidence>